<dbReference type="Gramene" id="Zm00001eb100130_T001">
    <property type="protein sequence ID" value="Zm00001eb100130_P001"/>
    <property type="gene ID" value="Zm00001eb100130"/>
</dbReference>
<evidence type="ECO:0000256" key="2">
    <source>
        <dbReference type="RuleBase" id="RU369065"/>
    </source>
</evidence>
<dbReference type="GO" id="GO:2000022">
    <property type="term" value="P:regulation of jasmonic acid mediated signaling pathway"/>
    <property type="evidence" value="ECO:0007669"/>
    <property type="project" value="UniProtKB-UniRule"/>
</dbReference>
<organism evidence="5 6">
    <name type="scientific">Zea mays</name>
    <name type="common">Maize</name>
    <dbReference type="NCBI Taxonomy" id="4577"/>
    <lineage>
        <taxon>Eukaryota</taxon>
        <taxon>Viridiplantae</taxon>
        <taxon>Streptophyta</taxon>
        <taxon>Embryophyta</taxon>
        <taxon>Tracheophyta</taxon>
        <taxon>Spermatophyta</taxon>
        <taxon>Magnoliopsida</taxon>
        <taxon>Liliopsida</taxon>
        <taxon>Poales</taxon>
        <taxon>Poaceae</taxon>
        <taxon>PACMAD clade</taxon>
        <taxon>Panicoideae</taxon>
        <taxon>Andropogonodae</taxon>
        <taxon>Andropogoneae</taxon>
        <taxon>Tripsacinae</taxon>
        <taxon>Zea</taxon>
    </lineage>
</organism>
<feature type="region of interest" description="Disordered" evidence="3">
    <location>
        <begin position="66"/>
        <end position="101"/>
    </location>
</feature>
<sequence length="256" mass="27400">MAGSAPATAMDKTSFATTCSLLSQYVKEKKGGLLQGLGALAMAPAAGEGAFRPPTTMNLLSALDDAPAEERSEKATAGEPKHQDKCTGGNPREEAAGEEEEEAQQLTIFYGGRVVVFDMFPSAKVEDLLQIMSPGGDGVDRAGGATVPTRSLHRPSHDSLSGKACLLLQFYHGVGNGNTSTCRLHKCLFFCAVRQICRLRGGIRSTGFLRRERTGNGVVVHMLFFSLGFSVMENSCIQNQVLTYFVCVCVFIRVPG</sequence>
<dbReference type="SMART" id="SM00979">
    <property type="entry name" value="TIFY"/>
    <property type="match status" value="1"/>
</dbReference>
<evidence type="ECO:0000256" key="3">
    <source>
        <dbReference type="SAM" id="MobiDB-lite"/>
    </source>
</evidence>
<protein>
    <recommendedName>
        <fullName evidence="2">Protein TIFY</fullName>
    </recommendedName>
    <alternativeName>
        <fullName evidence="2">Jasmonate ZIM domain-containing protein</fullName>
    </alternativeName>
</protein>
<comment type="domain">
    <text evidence="2">The jas domain is required for interaction with COI1.</text>
</comment>
<name>A0A804MNJ9_MAIZE</name>
<dbReference type="InParanoid" id="A0A804MNJ9"/>
<keyword evidence="6" id="KW-1185">Reference proteome</keyword>
<evidence type="ECO:0000313" key="6">
    <source>
        <dbReference type="Proteomes" id="UP000007305"/>
    </source>
</evidence>
<dbReference type="GO" id="GO:0009611">
    <property type="term" value="P:response to wounding"/>
    <property type="evidence" value="ECO:0007669"/>
    <property type="project" value="UniProtKB-UniRule"/>
</dbReference>
<evidence type="ECO:0000313" key="5">
    <source>
        <dbReference type="EnsemblPlants" id="Zm00001eb100130_P001"/>
    </source>
</evidence>
<dbReference type="InterPro" id="IPR010399">
    <property type="entry name" value="Tify_dom"/>
</dbReference>
<reference evidence="5" key="3">
    <citation type="submission" date="2021-05" db="UniProtKB">
        <authorList>
            <consortium name="EnsemblPlants"/>
        </authorList>
    </citation>
    <scope>IDENTIFICATION</scope>
    <source>
        <strain evidence="5">cv. B73</strain>
    </source>
</reference>
<dbReference type="Proteomes" id="UP000007305">
    <property type="component" value="Chromosome 2"/>
</dbReference>
<evidence type="ECO:0000259" key="4">
    <source>
        <dbReference type="PROSITE" id="PS51320"/>
    </source>
</evidence>
<comment type="subcellular location">
    <subcellularLocation>
        <location evidence="2">Nucleus</location>
    </subcellularLocation>
</comment>
<reference evidence="6" key="1">
    <citation type="submission" date="2015-12" db="EMBL/GenBank/DDBJ databases">
        <title>Update maize B73 reference genome by single molecule sequencing technologies.</title>
        <authorList>
            <consortium name="Maize Genome Sequencing Project"/>
            <person name="Ware D."/>
        </authorList>
    </citation>
    <scope>NUCLEOTIDE SEQUENCE [LARGE SCALE GENOMIC DNA]</scope>
    <source>
        <strain evidence="6">cv. B73</strain>
    </source>
</reference>
<dbReference type="FunCoup" id="A0A804MNJ9">
    <property type="interactions" value="5"/>
</dbReference>
<feature type="domain" description="Tify" evidence="4">
    <location>
        <begin position="99"/>
        <end position="134"/>
    </location>
</feature>
<dbReference type="PROSITE" id="PS51320">
    <property type="entry name" value="TIFY"/>
    <property type="match status" value="1"/>
</dbReference>
<dbReference type="GO" id="GO:0031347">
    <property type="term" value="P:regulation of defense response"/>
    <property type="evidence" value="ECO:0007669"/>
    <property type="project" value="UniProtKB-UniRule"/>
</dbReference>
<dbReference type="GO" id="GO:0005634">
    <property type="term" value="C:nucleus"/>
    <property type="evidence" value="ECO:0007669"/>
    <property type="project" value="UniProtKB-SubCell"/>
</dbReference>
<dbReference type="InterPro" id="IPR040390">
    <property type="entry name" value="TIFY/JAZ"/>
</dbReference>
<keyword evidence="2" id="KW-1184">Jasmonic acid signaling pathway</keyword>
<accession>A0A804MNJ9</accession>
<dbReference type="Pfam" id="PF06200">
    <property type="entry name" value="tify"/>
    <property type="match status" value="1"/>
</dbReference>
<comment type="function">
    <text evidence="2">Repressor of jasmonate responses.</text>
</comment>
<dbReference type="AlphaFoldDB" id="A0A804MNJ9"/>
<dbReference type="PANTHER" id="PTHR33077">
    <property type="entry name" value="PROTEIN TIFY 4A-RELATED-RELATED"/>
    <property type="match status" value="1"/>
</dbReference>
<proteinExistence type="inferred from homology"/>
<keyword evidence="2" id="KW-0539">Nucleus</keyword>
<feature type="compositionally biased region" description="Basic and acidic residues" evidence="3">
    <location>
        <begin position="68"/>
        <end position="95"/>
    </location>
</feature>
<dbReference type="PANTHER" id="PTHR33077:SF50">
    <property type="entry name" value="PROTEIN TIFY 10C"/>
    <property type="match status" value="1"/>
</dbReference>
<reference evidence="5" key="2">
    <citation type="submission" date="2019-07" db="EMBL/GenBank/DDBJ databases">
        <authorList>
            <person name="Seetharam A."/>
            <person name="Woodhouse M."/>
            <person name="Cannon E."/>
        </authorList>
    </citation>
    <scope>NUCLEOTIDE SEQUENCE [LARGE SCALE GENOMIC DNA]</scope>
    <source>
        <strain evidence="5">cv. B73</strain>
    </source>
</reference>
<comment type="similarity">
    <text evidence="1 2">Belongs to the TIFY/JAZ family.</text>
</comment>
<evidence type="ECO:0000256" key="1">
    <source>
        <dbReference type="ARBA" id="ARBA00008614"/>
    </source>
</evidence>
<dbReference type="EnsemblPlants" id="Zm00001eb100130_T001">
    <property type="protein sequence ID" value="Zm00001eb100130_P001"/>
    <property type="gene ID" value="Zm00001eb100130"/>
</dbReference>